<feature type="compositionally biased region" description="Polar residues" evidence="12">
    <location>
        <begin position="155"/>
        <end position="191"/>
    </location>
</feature>
<evidence type="ECO:0000256" key="12">
    <source>
        <dbReference type="SAM" id="MobiDB-lite"/>
    </source>
</evidence>
<comment type="function">
    <text evidence="9">Seems to have a role in zinc absorption and may function as an intracellular zinc transport protein.</text>
</comment>
<keyword evidence="3 11" id="KW-0479">Metal-binding</keyword>
<dbReference type="GO" id="GO:0046872">
    <property type="term" value="F:metal ion binding"/>
    <property type="evidence" value="ECO:0007669"/>
    <property type="project" value="UniProtKB-KW"/>
</dbReference>
<keyword evidence="6" id="KW-0007">Acetylation</keyword>
<evidence type="ECO:0000313" key="14">
    <source>
        <dbReference type="EMBL" id="OAX40758.1"/>
    </source>
</evidence>
<dbReference type="GO" id="GO:0005634">
    <property type="term" value="C:nucleus"/>
    <property type="evidence" value="ECO:0007669"/>
    <property type="project" value="UniProtKB-SubCell"/>
</dbReference>
<keyword evidence="8" id="KW-0539">Nucleus</keyword>
<evidence type="ECO:0000256" key="7">
    <source>
        <dbReference type="ARBA" id="ARBA00023038"/>
    </source>
</evidence>
<evidence type="ECO:0000256" key="8">
    <source>
        <dbReference type="ARBA" id="ARBA00023242"/>
    </source>
</evidence>
<name>A0A1B7N7G4_9AGAM</name>
<dbReference type="CDD" id="cd09326">
    <property type="entry name" value="LIM_CRP_like"/>
    <property type="match status" value="2"/>
</dbReference>
<organism evidence="14 15">
    <name type="scientific">Rhizopogon vinicolor AM-OR11-026</name>
    <dbReference type="NCBI Taxonomy" id="1314800"/>
    <lineage>
        <taxon>Eukaryota</taxon>
        <taxon>Fungi</taxon>
        <taxon>Dikarya</taxon>
        <taxon>Basidiomycota</taxon>
        <taxon>Agaricomycotina</taxon>
        <taxon>Agaricomycetes</taxon>
        <taxon>Agaricomycetidae</taxon>
        <taxon>Boletales</taxon>
        <taxon>Suillineae</taxon>
        <taxon>Rhizopogonaceae</taxon>
        <taxon>Rhizopogon</taxon>
    </lineage>
</organism>
<dbReference type="PROSITE" id="PS00478">
    <property type="entry name" value="LIM_DOMAIN_1"/>
    <property type="match status" value="2"/>
</dbReference>
<protein>
    <recommendedName>
        <fullName evidence="10">Cysteine-rich protein 1</fullName>
    </recommendedName>
</protein>
<dbReference type="Pfam" id="PF00412">
    <property type="entry name" value="LIM"/>
    <property type="match status" value="2"/>
</dbReference>
<dbReference type="GO" id="GO:0005737">
    <property type="term" value="C:cytoplasm"/>
    <property type="evidence" value="ECO:0007669"/>
    <property type="project" value="TreeGrafter"/>
</dbReference>
<dbReference type="FunFam" id="2.10.110.10:FF:000001">
    <property type="entry name" value="Cysteine and glycine-rich protein 1"/>
    <property type="match status" value="1"/>
</dbReference>
<evidence type="ECO:0000256" key="10">
    <source>
        <dbReference type="ARBA" id="ARBA00072537"/>
    </source>
</evidence>
<dbReference type="STRING" id="1314800.A0A1B7N7G4"/>
<evidence type="ECO:0000259" key="13">
    <source>
        <dbReference type="PROSITE" id="PS50023"/>
    </source>
</evidence>
<evidence type="ECO:0000256" key="3">
    <source>
        <dbReference type="ARBA" id="ARBA00022723"/>
    </source>
</evidence>
<dbReference type="InterPro" id="IPR001781">
    <property type="entry name" value="Znf_LIM"/>
</dbReference>
<feature type="domain" description="LIM zinc-binding" evidence="13">
    <location>
        <begin position="257"/>
        <end position="317"/>
    </location>
</feature>
<feature type="compositionally biased region" description="Polar residues" evidence="12">
    <location>
        <begin position="198"/>
        <end position="217"/>
    </location>
</feature>
<evidence type="ECO:0000256" key="4">
    <source>
        <dbReference type="ARBA" id="ARBA00022737"/>
    </source>
</evidence>
<dbReference type="SUPFAM" id="SSF57716">
    <property type="entry name" value="Glucocorticoid receptor-like (DNA-binding domain)"/>
    <property type="match status" value="4"/>
</dbReference>
<proteinExistence type="predicted"/>
<dbReference type="AlphaFoldDB" id="A0A1B7N7G4"/>
<dbReference type="GO" id="GO:0030036">
    <property type="term" value="P:actin cytoskeleton organization"/>
    <property type="evidence" value="ECO:0007669"/>
    <property type="project" value="TreeGrafter"/>
</dbReference>
<accession>A0A1B7N7G4</accession>
<feature type="region of interest" description="Disordered" evidence="12">
    <location>
        <begin position="76"/>
        <end position="121"/>
    </location>
</feature>
<gene>
    <name evidence="14" type="ORF">K503DRAFT_713916</name>
</gene>
<dbReference type="FunFam" id="2.10.110.10:FF:000054">
    <property type="entry name" value="Cysteine-rich protein 1"/>
    <property type="match status" value="1"/>
</dbReference>
<evidence type="ECO:0000256" key="11">
    <source>
        <dbReference type="PROSITE-ProRule" id="PRU00125"/>
    </source>
</evidence>
<evidence type="ECO:0000256" key="2">
    <source>
        <dbReference type="ARBA" id="ARBA00022481"/>
    </source>
</evidence>
<reference evidence="14 15" key="1">
    <citation type="submission" date="2016-06" db="EMBL/GenBank/DDBJ databases">
        <title>Comparative genomics of the ectomycorrhizal sister species Rhizopogon vinicolor and Rhizopogon vesiculosus (Basidiomycota: Boletales) reveals a divergence of the mating type B locus.</title>
        <authorList>
            <consortium name="DOE Joint Genome Institute"/>
            <person name="Mujic A.B."/>
            <person name="Kuo A."/>
            <person name="Tritt A."/>
            <person name="Lipzen A."/>
            <person name="Chen C."/>
            <person name="Johnson J."/>
            <person name="Sharma A."/>
            <person name="Barry K."/>
            <person name="Grigoriev I.V."/>
            <person name="Spatafora J.W."/>
        </authorList>
    </citation>
    <scope>NUCLEOTIDE SEQUENCE [LARGE SCALE GENOMIC DNA]</scope>
    <source>
        <strain evidence="14 15">AM-OR11-026</strain>
    </source>
</reference>
<dbReference type="Proteomes" id="UP000092154">
    <property type="component" value="Unassembled WGS sequence"/>
</dbReference>
<feature type="region of interest" description="Disordered" evidence="12">
    <location>
        <begin position="152"/>
        <end position="217"/>
    </location>
</feature>
<evidence type="ECO:0000313" key="15">
    <source>
        <dbReference type="Proteomes" id="UP000092154"/>
    </source>
</evidence>
<dbReference type="InParanoid" id="A0A1B7N7G4"/>
<dbReference type="GO" id="GO:0030695">
    <property type="term" value="F:GTPase regulator activity"/>
    <property type="evidence" value="ECO:0007669"/>
    <property type="project" value="UniProtKB-ARBA"/>
</dbReference>
<dbReference type="PANTHER" id="PTHR24215">
    <property type="entry name" value="RHO-GTPASE-ACTIVATING PROTEIN LRG1"/>
    <property type="match status" value="1"/>
</dbReference>
<dbReference type="SMART" id="SM00132">
    <property type="entry name" value="LIM"/>
    <property type="match status" value="2"/>
</dbReference>
<dbReference type="OrthoDB" id="8062037at2759"/>
<evidence type="ECO:0000256" key="5">
    <source>
        <dbReference type="ARBA" id="ARBA00022833"/>
    </source>
</evidence>
<evidence type="ECO:0000256" key="6">
    <source>
        <dbReference type="ARBA" id="ARBA00022990"/>
    </source>
</evidence>
<evidence type="ECO:0000256" key="9">
    <source>
        <dbReference type="ARBA" id="ARBA00055254"/>
    </source>
</evidence>
<dbReference type="PANTHER" id="PTHR24215:SF35">
    <property type="entry name" value="MUSCLE LIM PROTEIN MLP84B"/>
    <property type="match status" value="1"/>
</dbReference>
<evidence type="ECO:0000256" key="1">
    <source>
        <dbReference type="ARBA" id="ARBA00004123"/>
    </source>
</evidence>
<keyword evidence="5 11" id="KW-0862">Zinc</keyword>
<keyword evidence="7 11" id="KW-0440">LIM domain</keyword>
<sequence length="330" mass="35242">MHPFGGTPICPRCSKVVYAAEQVMGPGRKLYHKPCLACTACSKRLDSLTLLEHDQEVYSKTCHVRNFATRDLRHANLPHRNDTPSSPPPLPASPVRNSFPTSTSMRSESEDPNQQQVAQSPMHVRNSVAGYYTSGAASPSPILKANSVLPARYNRSPSSENKNEPVNTNQHEVAPAESTTPTFEGTATSTVHVGDLPSSPSKLDGTPSTPKFSSVTLGRSNSSLISSLQPTPTGTRYGAAFGGGGSPVKVFSAGATAVCPRCEKNVYFAEQMKAIGKTWHKGCLRCKECNTLLDSKRLTEKDGDPLCHRCYSKLHGPAGSGYALLGKAGG</sequence>
<keyword evidence="2" id="KW-0488">Methylation</keyword>
<comment type="subcellular location">
    <subcellularLocation>
        <location evidence="1">Nucleus</location>
    </subcellularLocation>
</comment>
<dbReference type="EMBL" id="KV448201">
    <property type="protein sequence ID" value="OAX40758.1"/>
    <property type="molecule type" value="Genomic_DNA"/>
</dbReference>
<dbReference type="Gene3D" id="2.10.110.10">
    <property type="entry name" value="Cysteine Rich Protein"/>
    <property type="match status" value="2"/>
</dbReference>
<feature type="domain" description="LIM zinc-binding" evidence="13">
    <location>
        <begin position="8"/>
        <end position="69"/>
    </location>
</feature>
<keyword evidence="15" id="KW-1185">Reference proteome</keyword>
<feature type="compositionally biased region" description="Polar residues" evidence="12">
    <location>
        <begin position="95"/>
        <end position="119"/>
    </location>
</feature>
<dbReference type="PROSITE" id="PS50023">
    <property type="entry name" value="LIM_DOMAIN_2"/>
    <property type="match status" value="2"/>
</dbReference>
<keyword evidence="4" id="KW-0677">Repeat</keyword>